<dbReference type="PANTHER" id="PTHR30404">
    <property type="entry name" value="N-ACETYLMURAMOYL-L-ALANINE AMIDASE"/>
    <property type="match status" value="1"/>
</dbReference>
<dbReference type="Proteomes" id="UP000791080">
    <property type="component" value="Unassembled WGS sequence"/>
</dbReference>
<dbReference type="Gene3D" id="3.40.630.40">
    <property type="entry name" value="Zn-dependent exopeptidases"/>
    <property type="match status" value="1"/>
</dbReference>
<keyword evidence="1" id="KW-0378">Hydrolase</keyword>
<evidence type="ECO:0000313" key="4">
    <source>
        <dbReference type="Proteomes" id="UP000791080"/>
    </source>
</evidence>
<dbReference type="CDD" id="cd02696">
    <property type="entry name" value="MurNAc-LAA"/>
    <property type="match status" value="1"/>
</dbReference>
<dbReference type="RefSeq" id="WP_026417864.1">
    <property type="nucleotide sequence ID" value="NZ_AUBJ02000001.1"/>
</dbReference>
<proteinExistence type="predicted"/>
<name>A0ABT1JLE9_ACTCY</name>
<reference evidence="3 4" key="1">
    <citation type="submission" date="2022-06" db="EMBL/GenBank/DDBJ databases">
        <title>Genomic Encyclopedia of Type Strains, Phase I: the one thousand microbial genomes (KMG-I) project.</title>
        <authorList>
            <person name="Kyrpides N."/>
        </authorList>
    </citation>
    <scope>NUCLEOTIDE SEQUENCE [LARGE SCALE GENOMIC DNA]</scope>
    <source>
        <strain evidence="3 4">DSM 43889</strain>
    </source>
</reference>
<dbReference type="Pfam" id="PF01471">
    <property type="entry name" value="PG_binding_1"/>
    <property type="match status" value="2"/>
</dbReference>
<protein>
    <submittedName>
        <fullName evidence="3">N-acetylmuramoyl-L-alanine amidase</fullName>
    </submittedName>
</protein>
<evidence type="ECO:0000313" key="3">
    <source>
        <dbReference type="EMBL" id="MCP2332983.1"/>
    </source>
</evidence>
<dbReference type="Pfam" id="PF01520">
    <property type="entry name" value="Amidase_3"/>
    <property type="match status" value="1"/>
</dbReference>
<dbReference type="InterPro" id="IPR002508">
    <property type="entry name" value="MurNAc-LAA_cat"/>
</dbReference>
<dbReference type="SUPFAM" id="SSF53187">
    <property type="entry name" value="Zn-dependent exopeptidases"/>
    <property type="match status" value="1"/>
</dbReference>
<dbReference type="SMART" id="SM00646">
    <property type="entry name" value="Ami_3"/>
    <property type="match status" value="1"/>
</dbReference>
<evidence type="ECO:0000259" key="2">
    <source>
        <dbReference type="SMART" id="SM00646"/>
    </source>
</evidence>
<dbReference type="SUPFAM" id="SSF47090">
    <property type="entry name" value="PGBD-like"/>
    <property type="match status" value="2"/>
</dbReference>
<comment type="caution">
    <text evidence="3">The sequence shown here is derived from an EMBL/GenBank/DDBJ whole genome shotgun (WGS) entry which is preliminary data.</text>
</comment>
<feature type="domain" description="MurNAc-LAA" evidence="2">
    <location>
        <begin position="248"/>
        <end position="365"/>
    </location>
</feature>
<accession>A0ABT1JLE9</accession>
<dbReference type="PANTHER" id="PTHR30404:SF0">
    <property type="entry name" value="N-ACETYLMURAMOYL-L-ALANINE AMIDASE AMIC"/>
    <property type="match status" value="1"/>
</dbReference>
<dbReference type="EMBL" id="AUBJ02000001">
    <property type="protein sequence ID" value="MCP2332983.1"/>
    <property type="molecule type" value="Genomic_DNA"/>
</dbReference>
<evidence type="ECO:0000256" key="1">
    <source>
        <dbReference type="ARBA" id="ARBA00022801"/>
    </source>
</evidence>
<dbReference type="InterPro" id="IPR036366">
    <property type="entry name" value="PGBDSf"/>
</dbReference>
<gene>
    <name evidence="3" type="ORF">G443_003253</name>
</gene>
<sequence length="394" mass="42779">MQLLHRGDFGPAVAEIKANLAAQGLLPEGDGAPAGSGQHADGRREEHVYDAVVEHAVRVFQQQRGLITDGIVGPATYRALRDARWRLGDRPLAYLVTQPTTGDDVVALQERLLELGYDAGRANGIFGGQTEQALRGFQRDYGLVADGVCGPETLRALRQLTPKVRGGRPVFLREQERVRTAGPLLRGKRIVLDPGHGGPDRGICVDGASEADLVWDLARRLEGRMVATGMEALLTRGPDSCPQESDRAAFANDAGAELFLSLHVDANSSPRAQGIASFHFGTGTGNGTTSTVGEALAGYIQREVSAKTGMVDCGAHRKTWEVLRLTRMPAVRVEVGYLTNPEDRARLLDPNFRDIVAERILVAVKRHYLLGKNDQPTGTFTFDDLLRHELAKID</sequence>
<dbReference type="InterPro" id="IPR036365">
    <property type="entry name" value="PGBD-like_sf"/>
</dbReference>
<dbReference type="InterPro" id="IPR002477">
    <property type="entry name" value="Peptidoglycan-bd-like"/>
</dbReference>
<dbReference type="InterPro" id="IPR050695">
    <property type="entry name" value="N-acetylmuramoyl_amidase_3"/>
</dbReference>
<dbReference type="Gene3D" id="1.10.101.10">
    <property type="entry name" value="PGBD-like superfamily/PGBD"/>
    <property type="match status" value="2"/>
</dbReference>
<keyword evidence="4" id="KW-1185">Reference proteome</keyword>
<organism evidence="3 4">
    <name type="scientific">Actinoalloteichus caeruleus DSM 43889</name>
    <dbReference type="NCBI Taxonomy" id="1120930"/>
    <lineage>
        <taxon>Bacteria</taxon>
        <taxon>Bacillati</taxon>
        <taxon>Actinomycetota</taxon>
        <taxon>Actinomycetes</taxon>
        <taxon>Pseudonocardiales</taxon>
        <taxon>Pseudonocardiaceae</taxon>
        <taxon>Actinoalloteichus</taxon>
        <taxon>Actinoalloteichus cyanogriseus</taxon>
    </lineage>
</organism>